<dbReference type="GO" id="GO:0034462">
    <property type="term" value="P:small-subunit processome assembly"/>
    <property type="evidence" value="ECO:0007669"/>
    <property type="project" value="TreeGrafter"/>
</dbReference>
<reference evidence="7" key="2">
    <citation type="submission" date="2020-10" db="UniProtKB">
        <authorList>
            <consortium name="WormBaseParasite"/>
        </authorList>
    </citation>
    <scope>IDENTIFICATION</scope>
</reference>
<evidence type="ECO:0000256" key="2">
    <source>
        <dbReference type="ARBA" id="ARBA00022884"/>
    </source>
</evidence>
<dbReference type="GO" id="GO:0003723">
    <property type="term" value="F:RNA binding"/>
    <property type="evidence" value="ECO:0007669"/>
    <property type="project" value="UniProtKB-KW"/>
</dbReference>
<dbReference type="GO" id="GO:0000472">
    <property type="term" value="P:endonucleolytic cleavage to generate mature 5'-end of SSU-rRNA from (SSU-rRNA, 5.8S rRNA, LSU-rRNA)"/>
    <property type="evidence" value="ECO:0007669"/>
    <property type="project" value="TreeGrafter"/>
</dbReference>
<dbReference type="PANTHER" id="PTHR12311:SF7">
    <property type="entry name" value="ACTIVATOR OF BASAL TRANSCRIPTION 1"/>
    <property type="match status" value="1"/>
</dbReference>
<reference evidence="6" key="1">
    <citation type="journal article" date="2013" name="Genetics">
        <title>The draft genome and transcriptome of Panagrellus redivivus are shaped by the harsh demands of a free-living lifestyle.</title>
        <authorList>
            <person name="Srinivasan J."/>
            <person name="Dillman A.R."/>
            <person name="Macchietto M.G."/>
            <person name="Heikkinen L."/>
            <person name="Lakso M."/>
            <person name="Fracchia K.M."/>
            <person name="Antoshechkin I."/>
            <person name="Mortazavi A."/>
            <person name="Wong G."/>
            <person name="Sternberg P.W."/>
        </authorList>
    </citation>
    <scope>NUCLEOTIDE SEQUENCE [LARGE SCALE GENOMIC DNA]</scope>
    <source>
        <strain evidence="6">MT8872</strain>
    </source>
</reference>
<dbReference type="SUPFAM" id="SSF54928">
    <property type="entry name" value="RNA-binding domain, RBD"/>
    <property type="match status" value="1"/>
</dbReference>
<comment type="subcellular location">
    <subcellularLocation>
        <location evidence="1">Nucleus</location>
    </subcellularLocation>
</comment>
<name>A0A7E4VG68_PANRE</name>
<evidence type="ECO:0000256" key="1">
    <source>
        <dbReference type="ARBA" id="ARBA00004123"/>
    </source>
</evidence>
<protein>
    <submittedName>
        <fullName evidence="7">Activator of basal transcription 1</fullName>
    </submittedName>
</protein>
<dbReference type="AlphaFoldDB" id="A0A7E4VG68"/>
<evidence type="ECO:0000256" key="5">
    <source>
        <dbReference type="SAM" id="MobiDB-lite"/>
    </source>
</evidence>
<organism evidence="6 7">
    <name type="scientific">Panagrellus redivivus</name>
    <name type="common">Microworm</name>
    <dbReference type="NCBI Taxonomy" id="6233"/>
    <lineage>
        <taxon>Eukaryota</taxon>
        <taxon>Metazoa</taxon>
        <taxon>Ecdysozoa</taxon>
        <taxon>Nematoda</taxon>
        <taxon>Chromadorea</taxon>
        <taxon>Rhabditida</taxon>
        <taxon>Tylenchina</taxon>
        <taxon>Panagrolaimomorpha</taxon>
        <taxon>Panagrolaimoidea</taxon>
        <taxon>Panagrolaimidae</taxon>
        <taxon>Panagrellus</taxon>
    </lineage>
</organism>
<keyword evidence="6" id="KW-1185">Reference proteome</keyword>
<dbReference type="CDD" id="cd12263">
    <property type="entry name" value="RRM_ABT1_like"/>
    <property type="match status" value="1"/>
</dbReference>
<keyword evidence="3" id="KW-0539">Nucleus</keyword>
<keyword evidence="2" id="KW-0694">RNA-binding</keyword>
<evidence type="ECO:0000313" key="6">
    <source>
        <dbReference type="Proteomes" id="UP000492821"/>
    </source>
</evidence>
<dbReference type="GO" id="GO:0000480">
    <property type="term" value="P:endonucleolytic cleavage in 5'-ETS of tricistronic rRNA transcript (SSU-rRNA, 5.8S rRNA, LSU-rRNA)"/>
    <property type="evidence" value="ECO:0007669"/>
    <property type="project" value="TreeGrafter"/>
</dbReference>
<accession>A0A7E4VG68</accession>
<evidence type="ECO:0000256" key="3">
    <source>
        <dbReference type="ARBA" id="ARBA00023242"/>
    </source>
</evidence>
<evidence type="ECO:0000256" key="4">
    <source>
        <dbReference type="SAM" id="Coils"/>
    </source>
</evidence>
<evidence type="ECO:0000313" key="7">
    <source>
        <dbReference type="WBParaSite" id="Pan_g19849.t1"/>
    </source>
</evidence>
<dbReference type="GO" id="GO:0005730">
    <property type="term" value="C:nucleolus"/>
    <property type="evidence" value="ECO:0007669"/>
    <property type="project" value="TreeGrafter"/>
</dbReference>
<feature type="compositionally biased region" description="Pro residues" evidence="5">
    <location>
        <begin position="1"/>
        <end position="12"/>
    </location>
</feature>
<dbReference type="InterPro" id="IPR034353">
    <property type="entry name" value="ABT1/ESF2_RRM"/>
</dbReference>
<dbReference type="Proteomes" id="UP000492821">
    <property type="component" value="Unassembled WGS sequence"/>
</dbReference>
<dbReference type="InterPro" id="IPR035979">
    <property type="entry name" value="RBD_domain_sf"/>
</dbReference>
<dbReference type="GO" id="GO:0000447">
    <property type="term" value="P:endonucleolytic cleavage in ITS1 to separate SSU-rRNA from 5.8S rRNA and LSU-rRNA from tricistronic rRNA transcript (SSU-rRNA, 5.8S rRNA, LSU-rRNA)"/>
    <property type="evidence" value="ECO:0007669"/>
    <property type="project" value="TreeGrafter"/>
</dbReference>
<sequence>MAKPDVPTPAANPSPKLDGVKKKKKKTKKFATEKRDVRDIQVVKDKELRLEDIERELALDDDEVEKSKKTDPDAEQRQRRSGVVFFEKIPPGFNAARMRMELSKLAEINRIYLAPAISKKGAKTRVYKEGWVEFVSKRKAKFVAQMLNGNMVLGKNRRNRAYDTIWTCKYLHGFKWIHLMEQLVYEKKVEDQRMRAELSKVKRQAEFFADKIDKGARIKKLEERVLKKGGLWERFQRQVQQRKSIKEEGGKKYKQPAVEGDAKDFMKMIFDAKED</sequence>
<proteinExistence type="predicted"/>
<dbReference type="InterPro" id="IPR039119">
    <property type="entry name" value="ABT1/Esf2"/>
</dbReference>
<feature type="region of interest" description="Disordered" evidence="5">
    <location>
        <begin position="1"/>
        <end position="34"/>
    </location>
</feature>
<feature type="coiled-coil region" evidence="4">
    <location>
        <begin position="43"/>
        <end position="70"/>
    </location>
</feature>
<dbReference type="WBParaSite" id="Pan_g19849.t1">
    <property type="protein sequence ID" value="Pan_g19849.t1"/>
    <property type="gene ID" value="Pan_g19849"/>
</dbReference>
<keyword evidence="4" id="KW-0175">Coiled coil</keyword>
<dbReference type="PANTHER" id="PTHR12311">
    <property type="entry name" value="ACTIVATOR OF BASAL TRANSCRIPTION 1"/>
    <property type="match status" value="1"/>
</dbReference>